<reference evidence="1 2" key="1">
    <citation type="submission" date="2015-09" db="EMBL/GenBank/DDBJ databases">
        <title>Genome sequence of ICMP 19499.</title>
        <authorList>
            <person name="Visnovsky S.B."/>
            <person name="Lu A."/>
            <person name="Panda P."/>
            <person name="Pitman A.R."/>
        </authorList>
    </citation>
    <scope>NUCLEOTIDE SEQUENCE [LARGE SCALE GENOMIC DNA]</scope>
    <source>
        <strain evidence="1 2">ICMP 19499</strain>
    </source>
</reference>
<evidence type="ECO:0000313" key="1">
    <source>
        <dbReference type="EMBL" id="KTC57469.1"/>
    </source>
</evidence>
<dbReference type="EMBL" id="LKCI01000081">
    <property type="protein sequence ID" value="KTC57469.1"/>
    <property type="molecule type" value="Genomic_DNA"/>
</dbReference>
<sequence>MERARIEAQVRAQGEKDQAHRQALEALTNAYPHSQSEFAQNYSQAFGRLQSSIQEEIASLNFDHSNEQQMRDLILQEKANINYLIESKQSLMEDRALRL</sequence>
<dbReference type="Proteomes" id="UP000054513">
    <property type="component" value="Unassembled WGS sequence"/>
</dbReference>
<comment type="caution">
    <text evidence="1">The sequence shown here is derived from an EMBL/GenBank/DDBJ whole genome shotgun (WGS) entry which is preliminary data.</text>
</comment>
<name>A0AAW3LTP6_PSESS</name>
<organism evidence="1 2">
    <name type="scientific">Pseudomonas savastanoi</name>
    <name type="common">Pseudomonas syringae pv. savastanoi</name>
    <dbReference type="NCBI Taxonomy" id="29438"/>
    <lineage>
        <taxon>Bacteria</taxon>
        <taxon>Pseudomonadati</taxon>
        <taxon>Pseudomonadota</taxon>
        <taxon>Gammaproteobacteria</taxon>
        <taxon>Pseudomonadales</taxon>
        <taxon>Pseudomonadaceae</taxon>
        <taxon>Pseudomonas</taxon>
    </lineage>
</organism>
<proteinExistence type="predicted"/>
<accession>A0AAW3LTP6</accession>
<protein>
    <submittedName>
        <fullName evidence="1">Uncharacterized protein</fullName>
    </submittedName>
</protein>
<evidence type="ECO:0000313" key="2">
    <source>
        <dbReference type="Proteomes" id="UP000054513"/>
    </source>
</evidence>
<dbReference type="AlphaFoldDB" id="A0AAW3LTP6"/>
<gene>
    <name evidence="1" type="ORF">AO287_06315</name>
</gene>